<evidence type="ECO:0000256" key="1">
    <source>
        <dbReference type="ARBA" id="ARBA00007447"/>
    </source>
</evidence>
<dbReference type="PRINTS" id="PR00792">
    <property type="entry name" value="PEPSIN"/>
</dbReference>
<dbReference type="AlphaFoldDB" id="A0A401GCP6"/>
<dbReference type="PANTHER" id="PTHR47966:SF51">
    <property type="entry name" value="BETA-SITE APP-CLEAVING ENZYME, ISOFORM A-RELATED"/>
    <property type="match status" value="1"/>
</dbReference>
<dbReference type="GO" id="GO:0006508">
    <property type="term" value="P:proteolysis"/>
    <property type="evidence" value="ECO:0007669"/>
    <property type="project" value="UniProtKB-KW"/>
</dbReference>
<evidence type="ECO:0000259" key="9">
    <source>
        <dbReference type="PROSITE" id="PS51767"/>
    </source>
</evidence>
<comment type="caution">
    <text evidence="10">The sequence shown here is derived from an EMBL/GenBank/DDBJ whole genome shotgun (WGS) entry which is preliminary data.</text>
</comment>
<dbReference type="GeneID" id="38776875"/>
<name>A0A401GCP6_9APHY</name>
<dbReference type="EMBL" id="BFAD01000002">
    <property type="protein sequence ID" value="GBE79958.1"/>
    <property type="molecule type" value="Genomic_DNA"/>
</dbReference>
<evidence type="ECO:0000313" key="10">
    <source>
        <dbReference type="EMBL" id="GBE79958.1"/>
    </source>
</evidence>
<dbReference type="RefSeq" id="XP_027610871.1">
    <property type="nucleotide sequence ID" value="XM_027755070.1"/>
</dbReference>
<keyword evidence="6" id="KW-1015">Disulfide bond</keyword>
<feature type="chain" id="PRO_5019016670" evidence="8">
    <location>
        <begin position="19"/>
        <end position="417"/>
    </location>
</feature>
<dbReference type="Pfam" id="PF00026">
    <property type="entry name" value="Asp"/>
    <property type="match status" value="1"/>
</dbReference>
<feature type="active site" evidence="5">
    <location>
        <position position="127"/>
    </location>
</feature>
<evidence type="ECO:0000256" key="7">
    <source>
        <dbReference type="RuleBase" id="RU000454"/>
    </source>
</evidence>
<dbReference type="InterPro" id="IPR034164">
    <property type="entry name" value="Pepsin-like_dom"/>
</dbReference>
<dbReference type="SUPFAM" id="SSF50630">
    <property type="entry name" value="Acid proteases"/>
    <property type="match status" value="1"/>
</dbReference>
<dbReference type="FunFam" id="2.40.70.10:FF:000115">
    <property type="entry name" value="Lysosomal aspartic protease"/>
    <property type="match status" value="1"/>
</dbReference>
<dbReference type="PANTHER" id="PTHR47966">
    <property type="entry name" value="BETA-SITE APP-CLEAVING ENZYME, ISOFORM A-RELATED"/>
    <property type="match status" value="1"/>
</dbReference>
<evidence type="ECO:0000256" key="8">
    <source>
        <dbReference type="SAM" id="SignalP"/>
    </source>
</evidence>
<evidence type="ECO:0000256" key="3">
    <source>
        <dbReference type="ARBA" id="ARBA00022750"/>
    </source>
</evidence>
<evidence type="ECO:0000313" key="11">
    <source>
        <dbReference type="Proteomes" id="UP000287166"/>
    </source>
</evidence>
<feature type="active site" evidence="5">
    <location>
        <position position="305"/>
    </location>
</feature>
<feature type="domain" description="Peptidase A1" evidence="9">
    <location>
        <begin position="109"/>
        <end position="414"/>
    </location>
</feature>
<dbReference type="InterPro" id="IPR033121">
    <property type="entry name" value="PEPTIDASE_A1"/>
</dbReference>
<accession>A0A401GCP6</accession>
<dbReference type="InParanoid" id="A0A401GCP6"/>
<dbReference type="STRING" id="139825.A0A401GCP6"/>
<dbReference type="GO" id="GO:0004190">
    <property type="term" value="F:aspartic-type endopeptidase activity"/>
    <property type="evidence" value="ECO:0007669"/>
    <property type="project" value="UniProtKB-KW"/>
</dbReference>
<dbReference type="Gene3D" id="2.40.70.10">
    <property type="entry name" value="Acid Proteases"/>
    <property type="match status" value="2"/>
</dbReference>
<sequence>MILTAGLVATLLPVLSFSHPVEFQPAKPRNMRIALNKRSTFNNSGIADVEGLKNHAASAVAKYRAGMAAYEHNTGTAHPLAGQTGAGTTANKRATGADELIGVQSGQMWYGNITVGTPPVAFMVDFDTGSSDLFVPGSACGPSCSGHTLYNPNQSTTAVDLHTGFTLQYGDGSTVQGAEYTDTVSLSGFTVTNQTLGAATQLSNNFAAPNRPSDGLLGMAFKSLSAYNADPLFQSLIAENATDEPVFAFKLAQNGSELFLGGVNPALYTGDFTYADLTGDGFWMIGVDAMAFNGSAVTNITGIVDTGTTLIVGDTQSVEQLYATIPGSQKLGTDGQETYSIPCDAVSPLNITISGTVFTVSPETFNKGPLNDGSNNCLGGLMGQPSLGFWILGDVFLQNVYTAFDVGNTRVGFASLA</sequence>
<dbReference type="InterPro" id="IPR001969">
    <property type="entry name" value="Aspartic_peptidase_AS"/>
</dbReference>
<dbReference type="Proteomes" id="UP000287166">
    <property type="component" value="Unassembled WGS sequence"/>
</dbReference>
<feature type="signal peptide" evidence="8">
    <location>
        <begin position="1"/>
        <end position="18"/>
    </location>
</feature>
<keyword evidence="4 7" id="KW-0378">Hydrolase</keyword>
<evidence type="ECO:0000256" key="6">
    <source>
        <dbReference type="PIRSR" id="PIRSR601461-2"/>
    </source>
</evidence>
<dbReference type="InterPro" id="IPR001461">
    <property type="entry name" value="Aspartic_peptidase_A1"/>
</dbReference>
<protein>
    <submittedName>
        <fullName evidence="10">Aspartic protease</fullName>
    </submittedName>
</protein>
<keyword evidence="2 7" id="KW-0645">Protease</keyword>
<dbReference type="CDD" id="cd05471">
    <property type="entry name" value="pepsin_like"/>
    <property type="match status" value="1"/>
</dbReference>
<evidence type="ECO:0000256" key="5">
    <source>
        <dbReference type="PIRSR" id="PIRSR601461-1"/>
    </source>
</evidence>
<keyword evidence="8" id="KW-0732">Signal</keyword>
<evidence type="ECO:0000256" key="2">
    <source>
        <dbReference type="ARBA" id="ARBA00022670"/>
    </source>
</evidence>
<feature type="disulfide bond" evidence="6">
    <location>
        <begin position="140"/>
        <end position="144"/>
    </location>
</feature>
<dbReference type="OrthoDB" id="15189at2759"/>
<evidence type="ECO:0000256" key="4">
    <source>
        <dbReference type="ARBA" id="ARBA00022801"/>
    </source>
</evidence>
<dbReference type="InterPro" id="IPR021109">
    <property type="entry name" value="Peptidase_aspartic_dom_sf"/>
</dbReference>
<proteinExistence type="inferred from homology"/>
<keyword evidence="3 7" id="KW-0064">Aspartyl protease</keyword>
<keyword evidence="11" id="KW-1185">Reference proteome</keyword>
<dbReference type="PROSITE" id="PS00141">
    <property type="entry name" value="ASP_PROTEASE"/>
    <property type="match status" value="1"/>
</dbReference>
<reference evidence="10 11" key="1">
    <citation type="journal article" date="2018" name="Sci. Rep.">
        <title>Genome sequence of the cauliflower mushroom Sparassis crispa (Hanabiratake) and its association with beneficial usage.</title>
        <authorList>
            <person name="Kiyama R."/>
            <person name="Furutani Y."/>
            <person name="Kawaguchi K."/>
            <person name="Nakanishi T."/>
        </authorList>
    </citation>
    <scope>NUCLEOTIDE SEQUENCE [LARGE SCALE GENOMIC DNA]</scope>
</reference>
<dbReference type="PROSITE" id="PS51767">
    <property type="entry name" value="PEPTIDASE_A1"/>
    <property type="match status" value="1"/>
</dbReference>
<dbReference type="FunCoup" id="A0A401GCP6">
    <property type="interactions" value="50"/>
</dbReference>
<comment type="similarity">
    <text evidence="1 7">Belongs to the peptidase A1 family.</text>
</comment>
<gene>
    <name evidence="10" type="ORF">SCP_0211600</name>
</gene>
<organism evidence="10 11">
    <name type="scientific">Sparassis crispa</name>
    <dbReference type="NCBI Taxonomy" id="139825"/>
    <lineage>
        <taxon>Eukaryota</taxon>
        <taxon>Fungi</taxon>
        <taxon>Dikarya</taxon>
        <taxon>Basidiomycota</taxon>
        <taxon>Agaricomycotina</taxon>
        <taxon>Agaricomycetes</taxon>
        <taxon>Polyporales</taxon>
        <taxon>Sparassidaceae</taxon>
        <taxon>Sparassis</taxon>
    </lineage>
</organism>